<dbReference type="SUPFAM" id="SSF53474">
    <property type="entry name" value="alpha/beta-Hydrolases"/>
    <property type="match status" value="1"/>
</dbReference>
<dbReference type="EMBL" id="JARQTX010000006">
    <property type="protein sequence ID" value="MDG2945999.1"/>
    <property type="molecule type" value="Genomic_DNA"/>
</dbReference>
<proteinExistence type="inferred from homology"/>
<dbReference type="PANTHER" id="PTHR40841">
    <property type="entry name" value="SIDEROPHORE TRIACETYLFUSARININE C ESTERASE"/>
    <property type="match status" value="1"/>
</dbReference>
<dbReference type="Gene3D" id="3.40.50.1820">
    <property type="entry name" value="alpha/beta hydrolase"/>
    <property type="match status" value="1"/>
</dbReference>
<feature type="chain" id="PRO_5046548171" evidence="3">
    <location>
        <begin position="19"/>
        <end position="283"/>
    </location>
</feature>
<evidence type="ECO:0000313" key="5">
    <source>
        <dbReference type="Proteomes" id="UP001216057"/>
    </source>
</evidence>
<keyword evidence="3" id="KW-0732">Signal</keyword>
<feature type="signal peptide" evidence="3">
    <location>
        <begin position="1"/>
        <end position="18"/>
    </location>
</feature>
<evidence type="ECO:0000313" key="4">
    <source>
        <dbReference type="EMBL" id="MDG2945999.1"/>
    </source>
</evidence>
<keyword evidence="2 4" id="KW-0378">Hydrolase</keyword>
<dbReference type="PANTHER" id="PTHR40841:SF2">
    <property type="entry name" value="SIDEROPHORE-DEGRADING ESTERASE (EUROFUNG)"/>
    <property type="match status" value="1"/>
</dbReference>
<evidence type="ECO:0000256" key="2">
    <source>
        <dbReference type="ARBA" id="ARBA00022801"/>
    </source>
</evidence>
<dbReference type="InterPro" id="IPR052558">
    <property type="entry name" value="Siderophore_Hydrolase_D"/>
</dbReference>
<evidence type="ECO:0000256" key="1">
    <source>
        <dbReference type="ARBA" id="ARBA00005622"/>
    </source>
</evidence>
<dbReference type="GO" id="GO:0016787">
    <property type="term" value="F:hydrolase activity"/>
    <property type="evidence" value="ECO:0007669"/>
    <property type="project" value="UniProtKB-KW"/>
</dbReference>
<dbReference type="Pfam" id="PF00756">
    <property type="entry name" value="Esterase"/>
    <property type="match status" value="1"/>
</dbReference>
<dbReference type="InterPro" id="IPR029058">
    <property type="entry name" value="AB_hydrolase_fold"/>
</dbReference>
<protein>
    <submittedName>
        <fullName evidence="4">Alpha/beta hydrolase-fold protein</fullName>
    </submittedName>
</protein>
<reference evidence="4 5" key="1">
    <citation type="submission" date="2023-03" db="EMBL/GenBank/DDBJ databases">
        <title>Classification of Bisgaard taxon 6 and taxon 10 as Exercitatus varius gen. nov., spec. nov.</title>
        <authorList>
            <person name="Christensen H."/>
        </authorList>
    </citation>
    <scope>NUCLEOTIDE SEQUENCE [LARGE SCALE GENOMIC DNA]</scope>
    <source>
        <strain evidence="4 5">23350_01</strain>
    </source>
</reference>
<keyword evidence="5" id="KW-1185">Reference proteome</keyword>
<dbReference type="Proteomes" id="UP001216057">
    <property type="component" value="Unassembled WGS sequence"/>
</dbReference>
<comment type="caution">
    <text evidence="4">The sequence shown here is derived from an EMBL/GenBank/DDBJ whole genome shotgun (WGS) entry which is preliminary data.</text>
</comment>
<gene>
    <name evidence="4" type="ORF">P7M32_06095</name>
</gene>
<sequence length="283" mass="32633">MKFIFPALAVFGMMTANAGVDRKIPPIDPKVAVFYHLHRQNIYFKQKQYRLFIAEPKTPVHNNAILYLLDGNGHFPLALNSVRTDRTLPVIVGIGYPVETAYAPERRTRDYTFAPEDGKIFKHGGGAEDFLKFIHTSVKPMMEARYSLNKDKQFLFGHSLGGLFGLYVLFHQPDLFQHYVIASPSIWWKNGGIIPQRLPWIKSTPRSILITLGEYEEYPEKDPEITPQRLEKIRQRQRIMPTRYFAGKLIEQNQPVKFYLIPRANHGQSILPALQQTLQAVQK</sequence>
<accession>A0ABT6ER31</accession>
<dbReference type="RefSeq" id="WP_317485916.1">
    <property type="nucleotide sequence ID" value="NZ_JARQTX010000006.1"/>
</dbReference>
<comment type="similarity">
    <text evidence="1">Belongs to the esterase D family.</text>
</comment>
<name>A0ABT6ER31_9PAST</name>
<organism evidence="4 5">
    <name type="scientific">Exercitatus varius</name>
    <dbReference type="NCBI Taxonomy" id="67857"/>
    <lineage>
        <taxon>Bacteria</taxon>
        <taxon>Pseudomonadati</taxon>
        <taxon>Pseudomonadota</taxon>
        <taxon>Gammaproteobacteria</taxon>
        <taxon>Pasteurellales</taxon>
        <taxon>Pasteurellaceae</taxon>
        <taxon>Exercitatus</taxon>
    </lineage>
</organism>
<evidence type="ECO:0000256" key="3">
    <source>
        <dbReference type="SAM" id="SignalP"/>
    </source>
</evidence>
<dbReference type="InterPro" id="IPR000801">
    <property type="entry name" value="Esterase-like"/>
</dbReference>